<keyword evidence="3" id="KW-1185">Reference proteome</keyword>
<comment type="caution">
    <text evidence="2">The sequence shown here is derived from an EMBL/GenBank/DDBJ whole genome shotgun (WGS) entry which is preliminary data.</text>
</comment>
<dbReference type="EMBL" id="QWDE01000001">
    <property type="protein sequence ID" value="RFZ85123.1"/>
    <property type="molecule type" value="Genomic_DNA"/>
</dbReference>
<feature type="domain" description="DUF3943" evidence="1">
    <location>
        <begin position="94"/>
        <end position="199"/>
    </location>
</feature>
<dbReference type="Proteomes" id="UP000260823">
    <property type="component" value="Unassembled WGS sequence"/>
</dbReference>
<protein>
    <submittedName>
        <fullName evidence="2">DUF3943 domain-containing protein</fullName>
    </submittedName>
</protein>
<evidence type="ECO:0000259" key="1">
    <source>
        <dbReference type="Pfam" id="PF13084"/>
    </source>
</evidence>
<proteinExistence type="predicted"/>
<sequence length="469" mass="52754">MMNKIIISCWIVISLLSLPIFAIAQQMPLYRPNRLDTTETSIIKTTAVKKNFGKAASSWALAEVLPWSFDRYVRNADYARISFSTIRHNLNPGSWTWDNDRFQTNQLGHPFHGSLFYNSFRANGYNFWQSALATAAGSYFWESTAENQAPAPNDFINTTFGGIVLGEMTHRLANKLINYHRRGLKRQLSETGATLINPMNGFSRMIDSKWGRETESNQEADSSKISVAFDLGARSFRVTATNQFPGRNTFGWYGRIKLLYGTPAEKFTEPFSNISITTEVGQDDSSKVNIVSVYGSITGWELEGSNRTRYLLILSANYDYIHNEAFFYGGQSVKLNLFTEYDLPGKVKLNTSFGAGPVILAAIPNRHPYNGRSYDYGPGIAINGAVKLDIDKLAFSALYKGGWMHSVNGNQSNYYLHTVAGELSFMLTEGFAVTSEGGYYALLGRYKDDNNTNKRYPYIKFAIRYTLTL</sequence>
<accession>A0A3E2NVS9</accession>
<dbReference type="Pfam" id="PF13084">
    <property type="entry name" value="DUF3943"/>
    <property type="match status" value="1"/>
</dbReference>
<dbReference type="AlphaFoldDB" id="A0A3E2NVS9"/>
<evidence type="ECO:0000313" key="2">
    <source>
        <dbReference type="EMBL" id="RFZ85123.1"/>
    </source>
</evidence>
<name>A0A3E2NVS9_9SPHI</name>
<organism evidence="2 3">
    <name type="scientific">Mucilaginibacter terrenus</name>
    <dbReference type="NCBI Taxonomy" id="2482727"/>
    <lineage>
        <taxon>Bacteria</taxon>
        <taxon>Pseudomonadati</taxon>
        <taxon>Bacteroidota</taxon>
        <taxon>Sphingobacteriia</taxon>
        <taxon>Sphingobacteriales</taxon>
        <taxon>Sphingobacteriaceae</taxon>
        <taxon>Mucilaginibacter</taxon>
    </lineage>
</organism>
<gene>
    <name evidence="2" type="ORF">DYU05_05850</name>
</gene>
<dbReference type="InterPro" id="IPR025079">
    <property type="entry name" value="DUF3943"/>
</dbReference>
<dbReference type="RefSeq" id="WP_117382024.1">
    <property type="nucleotide sequence ID" value="NZ_QWDE01000001.1"/>
</dbReference>
<evidence type="ECO:0000313" key="3">
    <source>
        <dbReference type="Proteomes" id="UP000260823"/>
    </source>
</evidence>
<dbReference type="OrthoDB" id="9808630at2"/>
<reference evidence="2 3" key="1">
    <citation type="submission" date="2018-08" db="EMBL/GenBank/DDBJ databases">
        <title>Mucilaginibacter terrae sp. nov., isolated from manganese diggings.</title>
        <authorList>
            <person name="Huang Y."/>
            <person name="Zhou Z."/>
        </authorList>
    </citation>
    <scope>NUCLEOTIDE SEQUENCE [LARGE SCALE GENOMIC DNA]</scope>
    <source>
        <strain evidence="2 3">ZH6</strain>
    </source>
</reference>